<sequence>MDDQPNSRINYVRTALIYLSFLGVGSGMTVLGSSILDLQIQVQEEYETIAHVIPVRAAGLVVGYFFAGLIGERMNPQVLMFLTNIFAGVTFISAPWNHHLTGLMIDFFLSGVFLAANKVCCNQFIFSMWGEKSPLFIQFLYMCYDIGSFLAPFWTKPFILRSKSELLGNTAANVTSLPYKPSDVKIQYPIMIVGFVYTVAAFGFLILHYTKPYIKPLPKNTVKKAPSHVKQFDGKRSLKWFIIIMMCLFTHAAQSTTDLIGEMGPSFAVHSELKLPNESGPTLVSIFWGFFTIYRVIFIVLLMYTTAEKAKIINVLLLLVSLVVLVPHANTQKSCLYGGIILLGFGMCPIFAATYGSITRYFPVTSRMTAAFFISTCVGHLIYPWVVSQYIRTYPVIFLYVIAGLVVATCILTTIIPFIGQKYLQYADEQRDKDEQKSQYQSRATIETIRIK</sequence>
<feature type="transmembrane region" description="Helical" evidence="4">
    <location>
        <begin position="281"/>
        <end position="305"/>
    </location>
</feature>
<evidence type="ECO:0000256" key="4">
    <source>
        <dbReference type="SAM" id="Phobius"/>
    </source>
</evidence>
<reference evidence="5" key="2">
    <citation type="submission" date="2015-06" db="UniProtKB">
        <authorList>
            <consortium name="EnsemblMetazoa"/>
        </authorList>
    </citation>
    <scope>IDENTIFICATION</scope>
</reference>
<accession>T1K258</accession>
<evidence type="ECO:0000256" key="2">
    <source>
        <dbReference type="ARBA" id="ARBA00022989"/>
    </source>
</evidence>
<feature type="transmembrane region" description="Helical" evidence="4">
    <location>
        <begin position="102"/>
        <end position="121"/>
    </location>
</feature>
<dbReference type="InterPro" id="IPR011701">
    <property type="entry name" value="MFS"/>
</dbReference>
<feature type="transmembrane region" description="Helical" evidence="4">
    <location>
        <begin position="48"/>
        <end position="71"/>
    </location>
</feature>
<dbReference type="EnsemblMetazoa" id="tetur04g03830.1">
    <property type="protein sequence ID" value="tetur04g03830.1"/>
    <property type="gene ID" value="tetur04g03830"/>
</dbReference>
<dbReference type="HOGENOM" id="CLU_028923_2_1_1"/>
<feature type="transmembrane region" description="Helical" evidence="4">
    <location>
        <begin position="370"/>
        <end position="391"/>
    </location>
</feature>
<dbReference type="SUPFAM" id="SSF103473">
    <property type="entry name" value="MFS general substrate transporter"/>
    <property type="match status" value="1"/>
</dbReference>
<dbReference type="InterPro" id="IPR036259">
    <property type="entry name" value="MFS_trans_sf"/>
</dbReference>
<evidence type="ECO:0000313" key="5">
    <source>
        <dbReference type="EnsemblMetazoa" id="tetur04g03830.1"/>
    </source>
</evidence>
<organism evidence="5 6">
    <name type="scientific">Tetranychus urticae</name>
    <name type="common">Two-spotted spider mite</name>
    <dbReference type="NCBI Taxonomy" id="32264"/>
    <lineage>
        <taxon>Eukaryota</taxon>
        <taxon>Metazoa</taxon>
        <taxon>Ecdysozoa</taxon>
        <taxon>Arthropoda</taxon>
        <taxon>Chelicerata</taxon>
        <taxon>Arachnida</taxon>
        <taxon>Acari</taxon>
        <taxon>Acariformes</taxon>
        <taxon>Trombidiformes</taxon>
        <taxon>Prostigmata</taxon>
        <taxon>Eleutherengona</taxon>
        <taxon>Raphignathae</taxon>
        <taxon>Tetranychoidea</taxon>
        <taxon>Tetranychidae</taxon>
        <taxon>Tetranychus</taxon>
    </lineage>
</organism>
<feature type="transmembrane region" description="Helical" evidence="4">
    <location>
        <begin position="15"/>
        <end position="36"/>
    </location>
</feature>
<keyword evidence="3 4" id="KW-0472">Membrane</keyword>
<evidence type="ECO:0008006" key="7">
    <source>
        <dbReference type="Google" id="ProtNLM"/>
    </source>
</evidence>
<dbReference type="KEGG" id="tut:107359611"/>
<dbReference type="OrthoDB" id="6365769at2759"/>
<dbReference type="AlphaFoldDB" id="T1K258"/>
<gene>
    <name evidence="5" type="primary">107359611</name>
</gene>
<feature type="transmembrane region" description="Helical" evidence="4">
    <location>
        <begin position="312"/>
        <end position="330"/>
    </location>
</feature>
<dbReference type="Gene3D" id="1.20.1250.20">
    <property type="entry name" value="MFS general substrate transporter like domains"/>
    <property type="match status" value="1"/>
</dbReference>
<dbReference type="Proteomes" id="UP000015104">
    <property type="component" value="Unassembled WGS sequence"/>
</dbReference>
<name>T1K258_TETUR</name>
<proteinExistence type="predicted"/>
<dbReference type="OMA" id="TIEMCAG"/>
<protein>
    <recommendedName>
        <fullName evidence="7">Major facilitator superfamily (MFS) profile domain-containing protein</fullName>
    </recommendedName>
</protein>
<keyword evidence="2 4" id="KW-1133">Transmembrane helix</keyword>
<feature type="transmembrane region" description="Helical" evidence="4">
    <location>
        <begin position="336"/>
        <end position="358"/>
    </location>
</feature>
<feature type="transmembrane region" description="Helical" evidence="4">
    <location>
        <begin position="78"/>
        <end position="96"/>
    </location>
</feature>
<feature type="transmembrane region" description="Helical" evidence="4">
    <location>
        <begin position="397"/>
        <end position="419"/>
    </location>
</feature>
<feature type="transmembrane region" description="Helical" evidence="4">
    <location>
        <begin position="240"/>
        <end position="261"/>
    </location>
</feature>
<keyword evidence="6" id="KW-1185">Reference proteome</keyword>
<feature type="transmembrane region" description="Helical" evidence="4">
    <location>
        <begin position="186"/>
        <end position="209"/>
    </location>
</feature>
<dbReference type="Pfam" id="PF07690">
    <property type="entry name" value="MFS_1"/>
    <property type="match status" value="1"/>
</dbReference>
<keyword evidence="1 4" id="KW-0812">Transmembrane</keyword>
<reference evidence="6" key="1">
    <citation type="submission" date="2011-08" db="EMBL/GenBank/DDBJ databases">
        <authorList>
            <person name="Rombauts S."/>
        </authorList>
    </citation>
    <scope>NUCLEOTIDE SEQUENCE</scope>
    <source>
        <strain evidence="6">London</strain>
    </source>
</reference>
<dbReference type="PANTHER" id="PTHR23121">
    <property type="entry name" value="SODIUM-DEPENDENT GLUCOSE TRANSPORTER 1"/>
    <property type="match status" value="1"/>
</dbReference>
<dbReference type="EMBL" id="CAEY01001359">
    <property type="status" value="NOT_ANNOTATED_CDS"/>
    <property type="molecule type" value="Genomic_DNA"/>
</dbReference>
<evidence type="ECO:0000313" key="6">
    <source>
        <dbReference type="Proteomes" id="UP000015104"/>
    </source>
</evidence>
<evidence type="ECO:0000256" key="1">
    <source>
        <dbReference type="ARBA" id="ARBA00022692"/>
    </source>
</evidence>
<dbReference type="eggNOG" id="ENOG502R5UW">
    <property type="taxonomic scope" value="Eukaryota"/>
</dbReference>
<evidence type="ECO:0000256" key="3">
    <source>
        <dbReference type="ARBA" id="ARBA00023136"/>
    </source>
</evidence>
<dbReference type="PANTHER" id="PTHR23121:SF9">
    <property type="entry name" value="SODIUM-DEPENDENT GLUCOSE TRANSPORTER 1"/>
    <property type="match status" value="1"/>
</dbReference>
<dbReference type="GO" id="GO:0022857">
    <property type="term" value="F:transmembrane transporter activity"/>
    <property type="evidence" value="ECO:0007669"/>
    <property type="project" value="InterPro"/>
</dbReference>
<feature type="transmembrane region" description="Helical" evidence="4">
    <location>
        <begin position="133"/>
        <end position="154"/>
    </location>
</feature>